<evidence type="ECO:0000259" key="2">
    <source>
        <dbReference type="Pfam" id="PF26334"/>
    </source>
</evidence>
<dbReference type="InterPro" id="IPR058591">
    <property type="entry name" value="Gtf3_N"/>
</dbReference>
<protein>
    <submittedName>
        <fullName evidence="4">Galactofuranosyltransferase</fullName>
    </submittedName>
</protein>
<dbReference type="Pfam" id="PF26334">
    <property type="entry name" value="Gtf3_N"/>
    <property type="match status" value="1"/>
</dbReference>
<reference evidence="4" key="2">
    <citation type="journal article" date="2021" name="PeerJ">
        <title>Extensive microbial diversity within the chicken gut microbiome revealed by metagenomics and culture.</title>
        <authorList>
            <person name="Gilroy R."/>
            <person name="Ravi A."/>
            <person name="Getino M."/>
            <person name="Pursley I."/>
            <person name="Horton D.L."/>
            <person name="Alikhan N.F."/>
            <person name="Baker D."/>
            <person name="Gharbi K."/>
            <person name="Hall N."/>
            <person name="Watson M."/>
            <person name="Adriaenssens E.M."/>
            <person name="Foster-Nyarko E."/>
            <person name="Jarju S."/>
            <person name="Secka A."/>
            <person name="Antonio M."/>
            <person name="Oren A."/>
            <person name="Chaudhuri R.R."/>
            <person name="La Ragione R."/>
            <person name="Hildebrand F."/>
            <person name="Pallen M.J."/>
        </authorList>
    </citation>
    <scope>NUCLEOTIDE SEQUENCE</scope>
    <source>
        <strain evidence="4">3924</strain>
    </source>
</reference>
<feature type="domain" description="Glucosyltransferase 3-like C-terminal" evidence="3">
    <location>
        <begin position="174"/>
        <end position="341"/>
    </location>
</feature>
<proteinExistence type="predicted"/>
<evidence type="ECO:0000256" key="1">
    <source>
        <dbReference type="ARBA" id="ARBA00022679"/>
    </source>
</evidence>
<evidence type="ECO:0000313" key="4">
    <source>
        <dbReference type="EMBL" id="MBO8440485.1"/>
    </source>
</evidence>
<feature type="domain" description="Glucosyltransferase 3-like N-terminal" evidence="2">
    <location>
        <begin position="5"/>
        <end position="150"/>
    </location>
</feature>
<dbReference type="Proteomes" id="UP000712007">
    <property type="component" value="Unassembled WGS sequence"/>
</dbReference>
<evidence type="ECO:0000259" key="3">
    <source>
        <dbReference type="Pfam" id="PF26337"/>
    </source>
</evidence>
<evidence type="ECO:0000313" key="5">
    <source>
        <dbReference type="Proteomes" id="UP000712007"/>
    </source>
</evidence>
<comment type="caution">
    <text evidence="4">The sequence shown here is derived from an EMBL/GenBank/DDBJ whole genome shotgun (WGS) entry which is preliminary data.</text>
</comment>
<dbReference type="Pfam" id="PF26337">
    <property type="entry name" value="Gtf3_C"/>
    <property type="match status" value="1"/>
</dbReference>
<organism evidence="4 5">
    <name type="scientific">Candidatus Aphodosoma intestinipullorum</name>
    <dbReference type="NCBI Taxonomy" id="2840674"/>
    <lineage>
        <taxon>Bacteria</taxon>
        <taxon>Pseudomonadati</taxon>
        <taxon>Bacteroidota</taxon>
        <taxon>Bacteroidia</taxon>
        <taxon>Bacteroidales</taxon>
        <taxon>Candidatus Aphodosoma</taxon>
    </lineage>
</organism>
<dbReference type="PIRSF" id="PIRSF007023">
    <property type="entry name" value="UDP-Galf_transf"/>
    <property type="match status" value="1"/>
</dbReference>
<gene>
    <name evidence="4" type="ORF">IAC51_07530</name>
</gene>
<dbReference type="SUPFAM" id="SSF53756">
    <property type="entry name" value="UDP-Glycosyltransferase/glycogen phosphorylase"/>
    <property type="match status" value="1"/>
</dbReference>
<dbReference type="Gene3D" id="3.40.50.2000">
    <property type="entry name" value="Glycogen Phosphorylase B"/>
    <property type="match status" value="2"/>
</dbReference>
<reference evidence="4" key="1">
    <citation type="submission" date="2020-10" db="EMBL/GenBank/DDBJ databases">
        <authorList>
            <person name="Gilroy R."/>
        </authorList>
    </citation>
    <scope>NUCLEOTIDE SEQUENCE</scope>
    <source>
        <strain evidence="4">3924</strain>
    </source>
</reference>
<dbReference type="InterPro" id="IPR058592">
    <property type="entry name" value="Gtf3_C"/>
</dbReference>
<dbReference type="EMBL" id="JADIMV010000130">
    <property type="protein sequence ID" value="MBO8440485.1"/>
    <property type="molecule type" value="Genomic_DNA"/>
</dbReference>
<sequence length="347" mass="38806">MRRLCYISHNYRDTSSAGGKAKSDMECILESLGAVNLGNRRTYYHNKALHFAINLWGIVRAVLSVKRRDIIVLQYPLKKYFSLVCRVARARGAQTVVLIHDLGSFRRRKLTVDQEVRRLSRADCLIALNPSMRGWLKEKGVACPVCVLGIWDYLSPSVYSSVREEGTPPAPYTVIYAGGLSPRKNSFLMEMPAHVRNYRLELYGDARELAPHIQSPNIRACGFVASDELIATVRGHFGLVWDGSSLDGCAGHWGEYLRYNNPHKTSLYIRCGLPVIVWEESALAPFVREAGVGLCIASLRELDTLLPKVGADEYDVMKRNVESLCARMASGHFFRSALNEAIGLLGE</sequence>
<dbReference type="AlphaFoldDB" id="A0A940DL30"/>
<name>A0A940DL30_9BACT</name>
<accession>A0A940DL30</accession>
<keyword evidence="1" id="KW-0808">Transferase</keyword>